<keyword evidence="4" id="KW-0540">Nuclease</keyword>
<evidence type="ECO:0000256" key="2">
    <source>
        <dbReference type="ARBA" id="ARBA00022612"/>
    </source>
</evidence>
<dbReference type="GO" id="GO:0003676">
    <property type="term" value="F:nucleic acid binding"/>
    <property type="evidence" value="ECO:0007669"/>
    <property type="project" value="InterPro"/>
</dbReference>
<name>A0A0G4G0M4_VITBC</name>
<dbReference type="InterPro" id="IPR039537">
    <property type="entry name" value="Retrotran_Ty1/copia-like"/>
</dbReference>
<proteinExistence type="predicted"/>
<dbReference type="GO" id="GO:0008233">
    <property type="term" value="F:peptidase activity"/>
    <property type="evidence" value="ECO:0007669"/>
    <property type="project" value="UniProtKB-KW"/>
</dbReference>
<evidence type="ECO:0000256" key="11">
    <source>
        <dbReference type="ARBA" id="ARBA00022908"/>
    </source>
</evidence>
<organism evidence="18 19">
    <name type="scientific">Vitrella brassicaformis (strain CCMP3155)</name>
    <dbReference type="NCBI Taxonomy" id="1169540"/>
    <lineage>
        <taxon>Eukaryota</taxon>
        <taxon>Sar</taxon>
        <taxon>Alveolata</taxon>
        <taxon>Colpodellida</taxon>
        <taxon>Vitrellaceae</taxon>
        <taxon>Vitrella</taxon>
    </lineage>
</organism>
<reference evidence="18 19" key="1">
    <citation type="submission" date="2014-11" db="EMBL/GenBank/DDBJ databases">
        <authorList>
            <person name="Zhu J."/>
            <person name="Qi W."/>
            <person name="Song R."/>
        </authorList>
    </citation>
    <scope>NUCLEOTIDE SEQUENCE [LARGE SCALE GENOMIC DNA]</scope>
</reference>
<dbReference type="PANTHER" id="PTHR42648:SF11">
    <property type="entry name" value="TRANSPOSON TY4-P GAG-POL POLYPROTEIN"/>
    <property type="match status" value="1"/>
</dbReference>
<dbReference type="STRING" id="1169540.A0A0G4G0M4"/>
<feature type="compositionally biased region" description="Gly residues" evidence="16">
    <location>
        <begin position="386"/>
        <end position="399"/>
    </location>
</feature>
<dbReference type="GO" id="GO:0015074">
    <property type="term" value="P:DNA integration"/>
    <property type="evidence" value="ECO:0007669"/>
    <property type="project" value="UniProtKB-KW"/>
</dbReference>
<dbReference type="GO" id="GO:0006310">
    <property type="term" value="P:DNA recombination"/>
    <property type="evidence" value="ECO:0007669"/>
    <property type="project" value="UniProtKB-KW"/>
</dbReference>
<keyword evidence="12" id="KW-0695">RNA-directed DNA polymerase</keyword>
<dbReference type="EMBL" id="CDMY01000541">
    <property type="protein sequence ID" value="CEM21326.1"/>
    <property type="molecule type" value="Genomic_DNA"/>
</dbReference>
<dbReference type="PhylomeDB" id="A0A0G4G0M4"/>
<keyword evidence="7" id="KW-0255">Endonuclease</keyword>
<feature type="compositionally biased region" description="Pro residues" evidence="16">
    <location>
        <begin position="944"/>
        <end position="957"/>
    </location>
</feature>
<dbReference type="PROSITE" id="PS50994">
    <property type="entry name" value="INTEGRASE"/>
    <property type="match status" value="1"/>
</dbReference>
<feature type="domain" description="Integrase catalytic" evidence="17">
    <location>
        <begin position="658"/>
        <end position="830"/>
    </location>
</feature>
<sequence length="1098" mass="122035">MSVDVKELVGELGKMLANERQAERQERQADVAQALAAALGNGGQTSGFSSKPMTEMAKLDMPKFSGEPGEWYDFYMNLLGLMTARSMEALLPMTGAERSKAPGLWEADTLAEALSSPASSDEEIARRPTKQHNALKELWSLLIVCCQGRAKEIIQSAMTEWRGNKDKTGNGAELFYRLASTYAPDRDAMKTRAVTNVMDFEMTTIDVPLELARFNQLCAHAKAFDHEMSDIIKINVMKKALSKTALEKFVMFLHGTPALRDWQQFQQRLQDFADDHNMESGNISMSANVKSWSNGNTGGRGNGRGVSRGRGGYGRGGFAGGNGQGDNRKPLTPLLCDYCQKTHKGGWKHCWLLKSDEERNRVQWPGGWVPPGYRSRGGRGYQPSRGGRGASRGRGGGGRSYHTNATFEDETSPVFEDSYITEEGYGISMASHTRVEEVSDETGGSEEDAIIETRVAATLSDKKDNRIIADSGAQKHCMFDKGNFLNLTPTKRYRIRSVTGDTTMAEGVGDVQLFVRTAEGRVVEMRVKDVLYVPDLSVNLLSAGALDRFGQMTVPLRRENDLYYLSTMPSPNSPPPPPPTPPKTPPPPKTKTTPPLAATATTEEVAATTRTHRLMCHIGHKRLAQSQEFVDGMPNIKPPENGCVCEGCVAGKMRLKNICREPGTRAKEALDLVHLDHKPMKVTSVKGHTGFFVMVDDKTRHITTFAVTSRNKITECVGRYEQAMGKVKMLQSDGAKEFRFGKLAQYCIEHRIRQRFNAPHHRSEGGVVEHKVGILIGLMTSIMADAGVPDEYWPYALDHAVRVYNITVTKAARLPDGKQTFPHFALYGKKATIKGLYLFGSAAFVHQRKETRRGLQPKGKMMVMLGMAPQMKNTYRVLDIDTKKVYETPEVIVDESRFPFKERRERMMNPTPAPWAHNGQRTGAGDVYWGYGGAHDAATRRPAAAPPTLTPPSPPPAVVQAPPQEQPPQQQDGQDEQQDRGGRRRGLREKVRPPQRDDSEGYDFGKCPHRQVNVVRTEEEDKMPTLEDYIRKRAPELHGHTILRRQHAQREWQEQLNDRVRMRLGKQPQNRYGDGAGAGVAIEGETEGSVHECACVCV</sequence>
<dbReference type="GO" id="GO:0005524">
    <property type="term" value="F:ATP binding"/>
    <property type="evidence" value="ECO:0007669"/>
    <property type="project" value="UniProtKB-KW"/>
</dbReference>
<dbReference type="InterPro" id="IPR036397">
    <property type="entry name" value="RNaseH_sf"/>
</dbReference>
<keyword evidence="2" id="KW-1188">Viral release from host cell</keyword>
<dbReference type="GO" id="GO:0003887">
    <property type="term" value="F:DNA-directed DNA polymerase activity"/>
    <property type="evidence" value="ECO:0007669"/>
    <property type="project" value="UniProtKB-KW"/>
</dbReference>
<evidence type="ECO:0000256" key="13">
    <source>
        <dbReference type="ARBA" id="ARBA00022932"/>
    </source>
</evidence>
<keyword evidence="13" id="KW-0239">DNA-directed DNA polymerase</keyword>
<dbReference type="GO" id="GO:0046872">
    <property type="term" value="F:metal ion binding"/>
    <property type="evidence" value="ECO:0007669"/>
    <property type="project" value="UniProtKB-KW"/>
</dbReference>
<dbReference type="GO" id="GO:0006508">
    <property type="term" value="P:proteolysis"/>
    <property type="evidence" value="ECO:0007669"/>
    <property type="project" value="UniProtKB-KW"/>
</dbReference>
<keyword evidence="6" id="KW-0547">Nucleotide-binding</keyword>
<comment type="function">
    <text evidence="1">The aspartyl protease (PR) mediates the proteolytic cleavages of the Gag and Gag-Pol polyproteins after assembly of the VLP.</text>
</comment>
<evidence type="ECO:0000313" key="18">
    <source>
        <dbReference type="EMBL" id="CEM21326.1"/>
    </source>
</evidence>
<dbReference type="InParanoid" id="A0A0G4G0M4"/>
<feature type="region of interest" description="Disordered" evidence="16">
    <location>
        <begin position="292"/>
        <end position="326"/>
    </location>
</feature>
<dbReference type="GO" id="GO:0003964">
    <property type="term" value="F:RNA-directed DNA polymerase activity"/>
    <property type="evidence" value="ECO:0007669"/>
    <property type="project" value="UniProtKB-KW"/>
</dbReference>
<feature type="compositionally biased region" description="Gly residues" evidence="16">
    <location>
        <begin position="296"/>
        <end position="324"/>
    </location>
</feature>
<evidence type="ECO:0000313" key="19">
    <source>
        <dbReference type="Proteomes" id="UP000041254"/>
    </source>
</evidence>
<feature type="compositionally biased region" description="Pro residues" evidence="16">
    <location>
        <begin position="571"/>
        <end position="589"/>
    </location>
</feature>
<evidence type="ECO:0000256" key="14">
    <source>
        <dbReference type="ARBA" id="ARBA00023113"/>
    </source>
</evidence>
<keyword evidence="13" id="KW-0548">Nucleotidyltransferase</keyword>
<keyword evidence="11" id="KW-0229">DNA integration</keyword>
<dbReference type="InterPro" id="IPR012337">
    <property type="entry name" value="RNaseH-like_sf"/>
</dbReference>
<dbReference type="InterPro" id="IPR054722">
    <property type="entry name" value="PolX-like_BBD"/>
</dbReference>
<dbReference type="AlphaFoldDB" id="A0A0G4G0M4"/>
<feature type="compositionally biased region" description="Basic and acidic residues" evidence="16">
    <location>
        <begin position="988"/>
        <end position="999"/>
    </location>
</feature>
<evidence type="ECO:0000256" key="16">
    <source>
        <dbReference type="SAM" id="MobiDB-lite"/>
    </source>
</evidence>
<protein>
    <recommendedName>
        <fullName evidence="17">Integrase catalytic domain-containing protein</fullName>
    </recommendedName>
</protein>
<feature type="region of interest" description="Disordered" evidence="16">
    <location>
        <begin position="370"/>
        <end position="405"/>
    </location>
</feature>
<evidence type="ECO:0000256" key="3">
    <source>
        <dbReference type="ARBA" id="ARBA00022670"/>
    </source>
</evidence>
<dbReference type="VEuPathDB" id="CryptoDB:Vbra_1799"/>
<keyword evidence="10" id="KW-0460">Magnesium</keyword>
<accession>A0A0G4G0M4</accession>
<evidence type="ECO:0000256" key="8">
    <source>
        <dbReference type="ARBA" id="ARBA00022801"/>
    </source>
</evidence>
<dbReference type="InterPro" id="IPR001584">
    <property type="entry name" value="Integrase_cat-core"/>
</dbReference>
<keyword evidence="3" id="KW-0645">Protease</keyword>
<evidence type="ECO:0000256" key="15">
    <source>
        <dbReference type="ARBA" id="ARBA00023172"/>
    </source>
</evidence>
<dbReference type="InterPro" id="IPR057670">
    <property type="entry name" value="SH3_retrovirus"/>
</dbReference>
<gene>
    <name evidence="18" type="ORF">Vbra_1799</name>
</gene>
<dbReference type="GO" id="GO:0004519">
    <property type="term" value="F:endonuclease activity"/>
    <property type="evidence" value="ECO:0007669"/>
    <property type="project" value="UniProtKB-KW"/>
</dbReference>
<evidence type="ECO:0000256" key="9">
    <source>
        <dbReference type="ARBA" id="ARBA00022840"/>
    </source>
</evidence>
<feature type="compositionally biased region" description="Low complexity" evidence="16">
    <location>
        <begin position="958"/>
        <end position="972"/>
    </location>
</feature>
<evidence type="ECO:0000256" key="12">
    <source>
        <dbReference type="ARBA" id="ARBA00022918"/>
    </source>
</evidence>
<evidence type="ECO:0000259" key="17">
    <source>
        <dbReference type="PROSITE" id="PS50994"/>
    </source>
</evidence>
<dbReference type="OrthoDB" id="413361at2759"/>
<keyword evidence="19" id="KW-1185">Reference proteome</keyword>
<evidence type="ECO:0000256" key="10">
    <source>
        <dbReference type="ARBA" id="ARBA00022842"/>
    </source>
</evidence>
<feature type="compositionally biased region" description="Low complexity" evidence="16">
    <location>
        <begin position="590"/>
        <end position="601"/>
    </location>
</feature>
<keyword evidence="15" id="KW-0233">DNA recombination</keyword>
<feature type="region of interest" description="Disordered" evidence="16">
    <location>
        <begin position="564"/>
        <end position="601"/>
    </location>
</feature>
<dbReference type="SUPFAM" id="SSF53098">
    <property type="entry name" value="Ribonuclease H-like"/>
    <property type="match status" value="1"/>
</dbReference>
<evidence type="ECO:0000256" key="1">
    <source>
        <dbReference type="ARBA" id="ARBA00002180"/>
    </source>
</evidence>
<keyword evidence="14" id="KW-0917">Virion maturation</keyword>
<dbReference type="Pfam" id="PF22936">
    <property type="entry name" value="Pol_BBD"/>
    <property type="match status" value="1"/>
</dbReference>
<feature type="region of interest" description="Disordered" evidence="16">
    <location>
        <begin position="938"/>
        <end position="1006"/>
    </location>
</feature>
<evidence type="ECO:0000256" key="4">
    <source>
        <dbReference type="ARBA" id="ARBA00022722"/>
    </source>
</evidence>
<keyword evidence="8" id="KW-0378">Hydrolase</keyword>
<dbReference type="PANTHER" id="PTHR42648">
    <property type="entry name" value="TRANSPOSASE, PUTATIVE-RELATED"/>
    <property type="match status" value="1"/>
</dbReference>
<evidence type="ECO:0000256" key="7">
    <source>
        <dbReference type="ARBA" id="ARBA00022759"/>
    </source>
</evidence>
<dbReference type="Gene3D" id="3.30.420.10">
    <property type="entry name" value="Ribonuclease H-like superfamily/Ribonuclease H"/>
    <property type="match status" value="1"/>
</dbReference>
<evidence type="ECO:0000256" key="6">
    <source>
        <dbReference type="ARBA" id="ARBA00022741"/>
    </source>
</evidence>
<keyword evidence="9" id="KW-0067">ATP-binding</keyword>
<keyword evidence="5" id="KW-0479">Metal-binding</keyword>
<dbReference type="Proteomes" id="UP000041254">
    <property type="component" value="Unassembled WGS sequence"/>
</dbReference>
<evidence type="ECO:0000256" key="5">
    <source>
        <dbReference type="ARBA" id="ARBA00022723"/>
    </source>
</evidence>
<dbReference type="Pfam" id="PF25597">
    <property type="entry name" value="SH3_retrovirus"/>
    <property type="match status" value="1"/>
</dbReference>
<keyword evidence="13" id="KW-0808">Transferase</keyword>